<protein>
    <submittedName>
        <fullName evidence="2">Uncharacterized protein</fullName>
    </submittedName>
</protein>
<sequence>MARSGRSAAQVTPAPDALLNPDSNILAQWKRGQQNDKLRLTAEFHEYRSGGDTVTENAARLNNTDNNTVKRRRPLLFCVAAKFQ</sequence>
<proteinExistence type="predicted"/>
<comment type="caution">
    <text evidence="2">The sequence shown here is derived from an EMBL/GenBank/DDBJ whole genome shotgun (WGS) entry which is preliminary data.</text>
</comment>
<dbReference type="EMBL" id="BMJA01000001">
    <property type="protein sequence ID" value="GGA30328.1"/>
    <property type="molecule type" value="Genomic_DNA"/>
</dbReference>
<dbReference type="Proteomes" id="UP000620046">
    <property type="component" value="Unassembled WGS sequence"/>
</dbReference>
<keyword evidence="3" id="KW-1185">Reference proteome</keyword>
<evidence type="ECO:0000313" key="3">
    <source>
        <dbReference type="Proteomes" id="UP000620046"/>
    </source>
</evidence>
<name>A0ABQ1FTL5_9GAMM</name>
<feature type="region of interest" description="Disordered" evidence="1">
    <location>
        <begin position="1"/>
        <end position="20"/>
    </location>
</feature>
<reference evidence="3" key="1">
    <citation type="journal article" date="2019" name="Int. J. Syst. Evol. Microbiol.">
        <title>The Global Catalogue of Microorganisms (GCM) 10K type strain sequencing project: providing services to taxonomists for standard genome sequencing and annotation.</title>
        <authorList>
            <consortium name="The Broad Institute Genomics Platform"/>
            <consortium name="The Broad Institute Genome Sequencing Center for Infectious Disease"/>
            <person name="Wu L."/>
            <person name="Ma J."/>
        </authorList>
    </citation>
    <scope>NUCLEOTIDE SEQUENCE [LARGE SCALE GENOMIC DNA]</scope>
    <source>
        <strain evidence="3">CGMCC 1.15439</strain>
    </source>
</reference>
<organism evidence="2 3">
    <name type="scientific">Dyella nitratireducens</name>
    <dbReference type="NCBI Taxonomy" id="1849580"/>
    <lineage>
        <taxon>Bacteria</taxon>
        <taxon>Pseudomonadati</taxon>
        <taxon>Pseudomonadota</taxon>
        <taxon>Gammaproteobacteria</taxon>
        <taxon>Lysobacterales</taxon>
        <taxon>Rhodanobacteraceae</taxon>
        <taxon>Dyella</taxon>
    </lineage>
</organism>
<gene>
    <name evidence="2" type="ORF">GCM10010981_19160</name>
</gene>
<evidence type="ECO:0000313" key="2">
    <source>
        <dbReference type="EMBL" id="GGA30328.1"/>
    </source>
</evidence>
<accession>A0ABQ1FTL5</accession>
<evidence type="ECO:0000256" key="1">
    <source>
        <dbReference type="SAM" id="MobiDB-lite"/>
    </source>
</evidence>